<dbReference type="EMBL" id="JH687558">
    <property type="protein sequence ID" value="EIN03906.1"/>
    <property type="molecule type" value="Genomic_DNA"/>
</dbReference>
<accession>R7S3U7</accession>
<dbReference type="OrthoDB" id="2924818at2759"/>
<sequence length="214" mass="24186">MNPPLPSTLYFAYGSNLWLEQMALRCPNSPYVGMAVLRDWRWIINERGYATIVPAPGDIVVGMVYALVPEDEMRLDRNEGVPFAYVTESLKATVTWAGAALSQASNDGNRDGEEVELLVYVDHERVLESTPNEEYVWRMNMGIADALARGMTLEYVEKYLRPFIRAEAREKVEAIAVPRYLMPGPPPSLGRILTHRWFYAAIYCFPGSGMGMKK</sequence>
<organism evidence="6 7">
    <name type="scientific">Punctularia strigosozonata (strain HHB-11173)</name>
    <name type="common">White-rot fungus</name>
    <dbReference type="NCBI Taxonomy" id="741275"/>
    <lineage>
        <taxon>Eukaryota</taxon>
        <taxon>Fungi</taxon>
        <taxon>Dikarya</taxon>
        <taxon>Basidiomycota</taxon>
        <taxon>Agaricomycotina</taxon>
        <taxon>Agaricomycetes</taxon>
        <taxon>Corticiales</taxon>
        <taxon>Punctulariaceae</taxon>
        <taxon>Punctularia</taxon>
    </lineage>
</organism>
<dbReference type="OMA" id="EEYVWRM"/>
<gene>
    <name evidence="6" type="ORF">PUNSTDRAFT_47894</name>
</gene>
<feature type="binding site" evidence="4">
    <location>
        <position position="135"/>
    </location>
    <ligand>
        <name>substrate</name>
    </ligand>
</feature>
<dbReference type="PANTHER" id="PTHR12935:SF0">
    <property type="entry name" value="GAMMA-GLUTAMYLCYCLOTRANSFERASE"/>
    <property type="match status" value="1"/>
</dbReference>
<reference evidence="7" key="1">
    <citation type="journal article" date="2012" name="Science">
        <title>The Paleozoic origin of enzymatic lignin decomposition reconstructed from 31 fungal genomes.</title>
        <authorList>
            <person name="Floudas D."/>
            <person name="Binder M."/>
            <person name="Riley R."/>
            <person name="Barry K."/>
            <person name="Blanchette R.A."/>
            <person name="Henrissat B."/>
            <person name="Martinez A.T."/>
            <person name="Otillar R."/>
            <person name="Spatafora J.W."/>
            <person name="Yadav J.S."/>
            <person name="Aerts A."/>
            <person name="Benoit I."/>
            <person name="Boyd A."/>
            <person name="Carlson A."/>
            <person name="Copeland A."/>
            <person name="Coutinho P.M."/>
            <person name="de Vries R.P."/>
            <person name="Ferreira P."/>
            <person name="Findley K."/>
            <person name="Foster B."/>
            <person name="Gaskell J."/>
            <person name="Glotzer D."/>
            <person name="Gorecki P."/>
            <person name="Heitman J."/>
            <person name="Hesse C."/>
            <person name="Hori C."/>
            <person name="Igarashi K."/>
            <person name="Jurgens J.A."/>
            <person name="Kallen N."/>
            <person name="Kersten P."/>
            <person name="Kohler A."/>
            <person name="Kuees U."/>
            <person name="Kumar T.K.A."/>
            <person name="Kuo A."/>
            <person name="LaButti K."/>
            <person name="Larrondo L.F."/>
            <person name="Lindquist E."/>
            <person name="Ling A."/>
            <person name="Lombard V."/>
            <person name="Lucas S."/>
            <person name="Lundell T."/>
            <person name="Martin R."/>
            <person name="McLaughlin D.J."/>
            <person name="Morgenstern I."/>
            <person name="Morin E."/>
            <person name="Murat C."/>
            <person name="Nagy L.G."/>
            <person name="Nolan M."/>
            <person name="Ohm R.A."/>
            <person name="Patyshakuliyeva A."/>
            <person name="Rokas A."/>
            <person name="Ruiz-Duenas F.J."/>
            <person name="Sabat G."/>
            <person name="Salamov A."/>
            <person name="Samejima M."/>
            <person name="Schmutz J."/>
            <person name="Slot J.C."/>
            <person name="St John F."/>
            <person name="Stenlid J."/>
            <person name="Sun H."/>
            <person name="Sun S."/>
            <person name="Syed K."/>
            <person name="Tsang A."/>
            <person name="Wiebenga A."/>
            <person name="Young D."/>
            <person name="Pisabarro A."/>
            <person name="Eastwood D.C."/>
            <person name="Martin F."/>
            <person name="Cullen D."/>
            <person name="Grigoriev I.V."/>
            <person name="Hibbett D.S."/>
        </authorList>
    </citation>
    <scope>NUCLEOTIDE SEQUENCE [LARGE SCALE GENOMIC DNA]</scope>
    <source>
        <strain evidence="7">HHB-11173 SS5</strain>
    </source>
</reference>
<evidence type="ECO:0000313" key="6">
    <source>
        <dbReference type="EMBL" id="EIN03906.1"/>
    </source>
</evidence>
<dbReference type="Proteomes" id="UP000054196">
    <property type="component" value="Unassembled WGS sequence"/>
</dbReference>
<dbReference type="AlphaFoldDB" id="R7S3U7"/>
<evidence type="ECO:0000256" key="1">
    <source>
        <dbReference type="ARBA" id="ARBA00012346"/>
    </source>
</evidence>
<dbReference type="EC" id="4.3.2.9" evidence="1"/>
<dbReference type="Gene3D" id="3.10.490.10">
    <property type="entry name" value="Gamma-glutamyl cyclotransferase-like"/>
    <property type="match status" value="1"/>
</dbReference>
<keyword evidence="7" id="KW-1185">Reference proteome</keyword>
<protein>
    <recommendedName>
        <fullName evidence="1">gamma-glutamylcyclotransferase</fullName>
        <ecNumber evidence="1">4.3.2.9</ecNumber>
    </recommendedName>
</protein>
<evidence type="ECO:0000256" key="2">
    <source>
        <dbReference type="ARBA" id="ARBA00023239"/>
    </source>
</evidence>
<dbReference type="InterPro" id="IPR009288">
    <property type="entry name" value="AIG2-like_dom"/>
</dbReference>
<feature type="domain" description="Gamma-glutamylcyclotransferase AIG2-like" evidence="5">
    <location>
        <begin position="10"/>
        <end position="122"/>
    </location>
</feature>
<dbReference type="InterPro" id="IPR017939">
    <property type="entry name" value="G-Glutamylcylcotransferase"/>
</dbReference>
<evidence type="ECO:0000256" key="4">
    <source>
        <dbReference type="PIRSR" id="PIRSR617939-2"/>
    </source>
</evidence>
<evidence type="ECO:0000313" key="7">
    <source>
        <dbReference type="Proteomes" id="UP000054196"/>
    </source>
</evidence>
<dbReference type="GeneID" id="18882926"/>
<name>R7S3U7_PUNST</name>
<evidence type="ECO:0000259" key="5">
    <source>
        <dbReference type="Pfam" id="PF06094"/>
    </source>
</evidence>
<dbReference type="InterPro" id="IPR013024">
    <property type="entry name" value="GGCT-like"/>
</dbReference>
<dbReference type="RefSeq" id="XP_007388964.1">
    <property type="nucleotide sequence ID" value="XM_007388902.1"/>
</dbReference>
<evidence type="ECO:0000256" key="3">
    <source>
        <dbReference type="PIRSR" id="PIRSR617939-1"/>
    </source>
</evidence>
<dbReference type="CDD" id="cd06661">
    <property type="entry name" value="GGCT_like"/>
    <property type="match status" value="1"/>
</dbReference>
<dbReference type="InterPro" id="IPR036568">
    <property type="entry name" value="GGCT-like_sf"/>
</dbReference>
<dbReference type="SUPFAM" id="SSF110857">
    <property type="entry name" value="Gamma-glutamyl cyclotransferase-like"/>
    <property type="match status" value="1"/>
</dbReference>
<dbReference type="HOGENOM" id="CLU_048475_1_1_1"/>
<dbReference type="Pfam" id="PF06094">
    <property type="entry name" value="GGACT"/>
    <property type="match status" value="1"/>
</dbReference>
<keyword evidence="2" id="KW-0456">Lyase</keyword>
<dbReference type="PANTHER" id="PTHR12935">
    <property type="entry name" value="GAMMA-GLUTAMYLCYCLOTRANSFERASE"/>
    <property type="match status" value="1"/>
</dbReference>
<feature type="active site" description="Proton acceptor" evidence="3">
    <location>
        <position position="79"/>
    </location>
</feature>
<proteinExistence type="predicted"/>
<dbReference type="GO" id="GO:0003839">
    <property type="term" value="F:gamma-glutamylcyclotransferase activity"/>
    <property type="evidence" value="ECO:0007669"/>
    <property type="project" value="UniProtKB-EC"/>
</dbReference>
<feature type="binding site" evidence="4">
    <location>
        <begin position="10"/>
        <end position="15"/>
    </location>
    <ligand>
        <name>substrate</name>
    </ligand>
</feature>
<dbReference type="KEGG" id="psq:PUNSTDRAFT_47894"/>
<dbReference type="eggNOG" id="ENOG502S3WQ">
    <property type="taxonomic scope" value="Eukaryota"/>
</dbReference>